<dbReference type="GO" id="GO:0042752">
    <property type="term" value="P:regulation of circadian rhythm"/>
    <property type="evidence" value="ECO:0007669"/>
    <property type="project" value="InterPro"/>
</dbReference>
<dbReference type="OrthoDB" id="1923282at2759"/>
<accession>A0A1U8B1P9</accession>
<reference evidence="2" key="1">
    <citation type="submission" date="2025-08" db="UniProtKB">
        <authorList>
            <consortium name="RefSeq"/>
        </authorList>
    </citation>
    <scope>IDENTIFICATION</scope>
</reference>
<dbReference type="STRING" id="4432.A0A1U8B1P9"/>
<dbReference type="Proteomes" id="UP000189703">
    <property type="component" value="Unplaced"/>
</dbReference>
<dbReference type="GeneID" id="104606390"/>
<dbReference type="GO" id="GO:0009409">
    <property type="term" value="P:response to cold"/>
    <property type="evidence" value="ECO:0007669"/>
    <property type="project" value="InterPro"/>
</dbReference>
<dbReference type="InterPro" id="IPR044678">
    <property type="entry name" value="COR27/28"/>
</dbReference>
<dbReference type="eggNOG" id="ENOG502S18J">
    <property type="taxonomic scope" value="Eukaryota"/>
</dbReference>
<dbReference type="AlphaFoldDB" id="A0A1U8B1P9"/>
<dbReference type="FunCoup" id="A0A1U8B1P9">
    <property type="interactions" value="138"/>
</dbReference>
<dbReference type="OMA" id="IDEDHEP"/>
<dbReference type="InParanoid" id="A0A1U8B1P9"/>
<dbReference type="RefSeq" id="XP_010269856.1">
    <property type="nucleotide sequence ID" value="XM_010271554.2"/>
</dbReference>
<name>A0A1U8B1P9_NELNU</name>
<protein>
    <submittedName>
        <fullName evidence="2">Uncharacterized protein LOC104606390 isoform X1</fullName>
    </submittedName>
</protein>
<dbReference type="PANTHER" id="PTHR33676:SF24">
    <property type="match status" value="1"/>
</dbReference>
<evidence type="ECO:0000313" key="1">
    <source>
        <dbReference type="Proteomes" id="UP000189703"/>
    </source>
</evidence>
<dbReference type="PANTHER" id="PTHR33676">
    <property type="entry name" value="COLD REGULATED PROTEIN 27"/>
    <property type="match status" value="1"/>
</dbReference>
<gene>
    <name evidence="2" type="primary">LOC104606390</name>
</gene>
<keyword evidence="1" id="KW-1185">Reference proteome</keyword>
<sequence>MEGNVHQAPPLRSSDPTIVQCCGRTEIRTTSDLSRITNHNCGRFVGDEKVIEPMLTQWTDEKHRLYLNFMEALFVKDLYNHKYDSMDTLGLHPQKENPSDHNTSLYSSANTPTGQFNVLRDGSWQKLNFERAQPQSGNAGKSHVLLENSWIQHFRSAGKSPEVVSATPKENSSLHSHTFHLRGKKAASSGEATSSKQLSPCQFDMFHREYVGNSTEVSDQNFVDEVTEEENLSGPCRTKRMKTGIADVSRRDQCCYFRLFHLGNLIDNGSQ</sequence>
<dbReference type="KEGG" id="nnu:104606390"/>
<proteinExistence type="predicted"/>
<organism evidence="1 2">
    <name type="scientific">Nelumbo nucifera</name>
    <name type="common">Sacred lotus</name>
    <dbReference type="NCBI Taxonomy" id="4432"/>
    <lineage>
        <taxon>Eukaryota</taxon>
        <taxon>Viridiplantae</taxon>
        <taxon>Streptophyta</taxon>
        <taxon>Embryophyta</taxon>
        <taxon>Tracheophyta</taxon>
        <taxon>Spermatophyta</taxon>
        <taxon>Magnoliopsida</taxon>
        <taxon>Proteales</taxon>
        <taxon>Nelumbonaceae</taxon>
        <taxon>Nelumbo</taxon>
    </lineage>
</organism>
<evidence type="ECO:0000313" key="2">
    <source>
        <dbReference type="RefSeq" id="XP_010269856.1"/>
    </source>
</evidence>